<evidence type="ECO:0000259" key="2">
    <source>
        <dbReference type="Pfam" id="PF13751"/>
    </source>
</evidence>
<dbReference type="NCBIfam" id="NF033551">
    <property type="entry name" value="transpos_IS1182"/>
    <property type="match status" value="1"/>
</dbReference>
<dbReference type="InterPro" id="IPR025668">
    <property type="entry name" value="Tnp_DDE_dom"/>
</dbReference>
<gene>
    <name evidence="3" type="ORF">FB551_0817</name>
</gene>
<dbReference type="InterPro" id="IPR008490">
    <property type="entry name" value="Transposase_InsH_N"/>
</dbReference>
<proteinExistence type="predicted"/>
<comment type="caution">
    <text evidence="3">The sequence shown here is derived from an EMBL/GenBank/DDBJ whole genome shotgun (WGS) entry which is preliminary data.</text>
</comment>
<evidence type="ECO:0000313" key="3">
    <source>
        <dbReference type="EMBL" id="TQM21135.1"/>
    </source>
</evidence>
<feature type="domain" description="Transposase DDE" evidence="2">
    <location>
        <begin position="363"/>
        <end position="442"/>
    </location>
</feature>
<dbReference type="EMBL" id="VFPD01000001">
    <property type="protein sequence ID" value="TQM21135.1"/>
    <property type="molecule type" value="Genomic_DNA"/>
</dbReference>
<name>A0A543EHU9_9FLAO</name>
<accession>A0A543EHU9</accession>
<organism evidence="3 4">
    <name type="scientific">Chryseobacterium aquifrigidense</name>
    <dbReference type="NCBI Taxonomy" id="558021"/>
    <lineage>
        <taxon>Bacteria</taxon>
        <taxon>Pseudomonadati</taxon>
        <taxon>Bacteroidota</taxon>
        <taxon>Flavobacteriia</taxon>
        <taxon>Flavobacteriales</taxon>
        <taxon>Weeksellaceae</taxon>
        <taxon>Chryseobacterium group</taxon>
        <taxon>Chryseobacterium</taxon>
    </lineage>
</organism>
<dbReference type="PANTHER" id="PTHR33408">
    <property type="entry name" value="TRANSPOSASE"/>
    <property type="match status" value="1"/>
</dbReference>
<protein>
    <submittedName>
        <fullName evidence="3">Transposase</fullName>
    </submittedName>
</protein>
<evidence type="ECO:0000259" key="1">
    <source>
        <dbReference type="Pfam" id="PF05598"/>
    </source>
</evidence>
<dbReference type="PANTHER" id="PTHR33408:SF2">
    <property type="entry name" value="TRANSPOSASE DDE DOMAIN-CONTAINING PROTEIN"/>
    <property type="match status" value="1"/>
</dbReference>
<dbReference type="Proteomes" id="UP000316437">
    <property type="component" value="Unassembled WGS sequence"/>
</dbReference>
<keyword evidence="4" id="KW-1185">Reference proteome</keyword>
<dbReference type="InterPro" id="IPR047629">
    <property type="entry name" value="IS1182_transpos"/>
</dbReference>
<dbReference type="Pfam" id="PF13751">
    <property type="entry name" value="DDE_Tnp_1_6"/>
    <property type="match status" value="1"/>
</dbReference>
<sequence length="445" mass="51991">MSINSKVVFKDYNPKQNFLFPPDLSELIENNHPVRTVSAVIDGLDISNLIRNYKPGGTSVYHLKMLLKVLVYGYLCNIYSSRKLEQTLKENVHFMWLSAMNRPDHNTLNRFRSERLKGEIKDIFAQIVLYLENEGLVSLQTVFTDGTKIEANANRYTFVWGKSIKNNKERIETQLEELWNYTEQVAKEEMKDISEVVFKSMDKEKVKSVIEMIDSTLKKKKIDSKVRQKINYAKKNWPDNLEKYEKQQKILGLRNSYSKTDPDASFMRMKEDHMRNGQLKAAYNLQLSTENQFIINYTLHPNPGDTKTLLPHIENFEYLYNKHPKEIVTDAGYGSEENYILLKKRKIKAYIKYNYFDKDQKSQTITSSPSNPTLSKLRHKAHQLLNTKRGIKLRKQRCHDVEPVFAQIKHNKGFKRFFLRGQSKVEIETGLIAIAHNLRKLALAG</sequence>
<reference evidence="3 4" key="1">
    <citation type="submission" date="2019-06" db="EMBL/GenBank/DDBJ databases">
        <title>Sorghum-associated microbial communities from plants grown in Nebraska, USA.</title>
        <authorList>
            <person name="Schachtman D."/>
        </authorList>
    </citation>
    <scope>NUCLEOTIDE SEQUENCE [LARGE SCALE GENOMIC DNA]</scope>
    <source>
        <strain evidence="3 4">110</strain>
    </source>
</reference>
<feature type="domain" description="Transposase InsH N-terminal" evidence="1">
    <location>
        <begin position="23"/>
        <end position="113"/>
    </location>
</feature>
<dbReference type="Pfam" id="PF05598">
    <property type="entry name" value="DUF772"/>
    <property type="match status" value="1"/>
</dbReference>
<dbReference type="AlphaFoldDB" id="A0A543EHU9"/>
<evidence type="ECO:0000313" key="4">
    <source>
        <dbReference type="Proteomes" id="UP000316437"/>
    </source>
</evidence>